<dbReference type="GO" id="GO:0007098">
    <property type="term" value="P:centrosome cycle"/>
    <property type="evidence" value="ECO:0007669"/>
    <property type="project" value="InterPro"/>
</dbReference>
<gene>
    <name evidence="1" type="ORF">D9C73_020370</name>
</gene>
<evidence type="ECO:0000313" key="1">
    <source>
        <dbReference type="EMBL" id="TKS86253.1"/>
    </source>
</evidence>
<name>A0A4U5VDM4_COLLU</name>
<accession>A0A4U5VDM4</accession>
<organism evidence="1 2">
    <name type="scientific">Collichthys lucidus</name>
    <name type="common">Big head croaker</name>
    <name type="synonym">Sciaena lucida</name>
    <dbReference type="NCBI Taxonomy" id="240159"/>
    <lineage>
        <taxon>Eukaryota</taxon>
        <taxon>Metazoa</taxon>
        <taxon>Chordata</taxon>
        <taxon>Craniata</taxon>
        <taxon>Vertebrata</taxon>
        <taxon>Euteleostomi</taxon>
        <taxon>Actinopterygii</taxon>
        <taxon>Neopterygii</taxon>
        <taxon>Teleostei</taxon>
        <taxon>Neoteleostei</taxon>
        <taxon>Acanthomorphata</taxon>
        <taxon>Eupercaria</taxon>
        <taxon>Sciaenidae</taxon>
        <taxon>Collichthys</taxon>
    </lineage>
</organism>
<dbReference type="Proteomes" id="UP000298787">
    <property type="component" value="Chromosome 18"/>
</dbReference>
<dbReference type="AlphaFoldDB" id="A0A4U5VDM4"/>
<dbReference type="Pfam" id="PF15003">
    <property type="entry name" value="HAUS2"/>
    <property type="match status" value="1"/>
</dbReference>
<sequence>MTKRRFLGPAGTQENVHRTWSQCHARTKAGRAGKMHQWDLCPFSVTPAASLLSRCVSRGVLSQEEIDSTSSRLSPTFSSHLHEAEQRIRRQRMLDELQLEMELLKMEKESADVTHRFYLTRRFQTLQMFCGHLQDLLKDQNSLRQRLMKPLGRTNLPVQAHLHRFVVDVVKMLLDFIETLEEKLISVRCSPTTRDRLTQLNASLAQLLAHVAEVESLSNQVLRWKEVRSSSMLSDSST</sequence>
<reference evidence="1 2" key="1">
    <citation type="submission" date="2019-01" db="EMBL/GenBank/DDBJ databases">
        <title>Genome Assembly of Collichthys lucidus.</title>
        <authorList>
            <person name="Cai M."/>
            <person name="Xiao S."/>
        </authorList>
    </citation>
    <scope>NUCLEOTIDE SEQUENCE [LARGE SCALE GENOMIC DNA]</scope>
    <source>
        <strain evidence="1">JT15FE1705JMU</strain>
        <tissue evidence="1">Muscle</tissue>
    </source>
</reference>
<dbReference type="STRING" id="240159.A0A4U5VDM4"/>
<dbReference type="EMBL" id="CM014095">
    <property type="protein sequence ID" value="TKS86253.1"/>
    <property type="molecule type" value="Genomic_DNA"/>
</dbReference>
<dbReference type="GO" id="GO:0070652">
    <property type="term" value="C:HAUS complex"/>
    <property type="evidence" value="ECO:0007669"/>
    <property type="project" value="InterPro"/>
</dbReference>
<dbReference type="PANTHER" id="PTHR16039">
    <property type="entry name" value="HAUS AUGMIN-LIKE COMPLEX SUBUNIT 2"/>
    <property type="match status" value="1"/>
</dbReference>
<keyword evidence="2" id="KW-1185">Reference proteome</keyword>
<dbReference type="InterPro" id="IPR028346">
    <property type="entry name" value="HAUS2"/>
</dbReference>
<dbReference type="GO" id="GO:0007020">
    <property type="term" value="P:microtubule nucleation"/>
    <property type="evidence" value="ECO:0007669"/>
    <property type="project" value="TreeGrafter"/>
</dbReference>
<proteinExistence type="predicted"/>
<dbReference type="GO" id="GO:0051225">
    <property type="term" value="P:spindle assembly"/>
    <property type="evidence" value="ECO:0007669"/>
    <property type="project" value="InterPro"/>
</dbReference>
<dbReference type="GO" id="GO:0005813">
    <property type="term" value="C:centrosome"/>
    <property type="evidence" value="ECO:0007669"/>
    <property type="project" value="TreeGrafter"/>
</dbReference>
<dbReference type="InterPro" id="IPR026242">
    <property type="entry name" value="HAUS2_metazoa"/>
</dbReference>
<dbReference type="PRINTS" id="PR02088">
    <property type="entry name" value="HAUSAUGMINL2"/>
</dbReference>
<evidence type="ECO:0000313" key="2">
    <source>
        <dbReference type="Proteomes" id="UP000298787"/>
    </source>
</evidence>
<dbReference type="GO" id="GO:1990498">
    <property type="term" value="C:mitotic spindle microtubule"/>
    <property type="evidence" value="ECO:0007669"/>
    <property type="project" value="TreeGrafter"/>
</dbReference>
<protein>
    <submittedName>
        <fullName evidence="1">HAUS augmin-like complex subunit 2</fullName>
    </submittedName>
</protein>
<dbReference type="PANTHER" id="PTHR16039:SF1">
    <property type="entry name" value="HAUS AUGMIN-LIKE COMPLEX SUBUNIT 2"/>
    <property type="match status" value="1"/>
</dbReference>